<comment type="subcellular location">
    <subcellularLocation>
        <location evidence="1 15">Cytoplasm</location>
    </subcellularLocation>
</comment>
<dbReference type="GO" id="GO:0006782">
    <property type="term" value="P:protoporphyrinogen IX biosynthetic process"/>
    <property type="evidence" value="ECO:0007669"/>
    <property type="project" value="TreeGrafter"/>
</dbReference>
<dbReference type="PIRSF" id="PIRSF000167">
    <property type="entry name" value="HemN"/>
    <property type="match status" value="1"/>
</dbReference>
<keyword evidence="5 15" id="KW-0004">4Fe-4S</keyword>
<gene>
    <name evidence="19" type="primary">hemN</name>
    <name evidence="19" type="ORF">C4F51_06225</name>
</gene>
<comment type="caution">
    <text evidence="19">The sequence shown here is derived from an EMBL/GenBank/DDBJ whole genome shotgun (WGS) entry which is preliminary data.</text>
</comment>
<dbReference type="EMBL" id="PRDL01000001">
    <property type="protein sequence ID" value="MBE8716784.1"/>
    <property type="molecule type" value="Genomic_DNA"/>
</dbReference>
<comment type="similarity">
    <text evidence="3 15">Belongs to the anaerobic coproporphyrinogen-III oxidase family.</text>
</comment>
<keyword evidence="10 15" id="KW-0408">Iron</keyword>
<feature type="binding site" evidence="16">
    <location>
        <position position="181"/>
    </location>
    <ligand>
        <name>S-adenosyl-L-methionine</name>
        <dbReference type="ChEBI" id="CHEBI:59789"/>
        <label>2</label>
    </ligand>
</feature>
<reference evidence="19" key="1">
    <citation type="submission" date="2018-07" db="EMBL/GenBank/DDBJ databases">
        <title>Genome assembly of strain Ka43.</title>
        <authorList>
            <person name="Kukolya J."/>
            <person name="Nagy I."/>
            <person name="Horvath B."/>
            <person name="Toth A."/>
        </authorList>
    </citation>
    <scope>NUCLEOTIDE SEQUENCE</scope>
    <source>
        <strain evidence="19">KB43</strain>
    </source>
</reference>
<dbReference type="SFLD" id="SFLDG01065">
    <property type="entry name" value="anaerobic_coproporphyrinogen-I"/>
    <property type="match status" value="1"/>
</dbReference>
<dbReference type="GO" id="GO:0004109">
    <property type="term" value="F:coproporphyrinogen oxidase activity"/>
    <property type="evidence" value="ECO:0007669"/>
    <property type="project" value="InterPro"/>
</dbReference>
<keyword evidence="9 15" id="KW-0560">Oxidoreductase</keyword>
<feature type="domain" description="Radical SAM core" evidence="18">
    <location>
        <begin position="53"/>
        <end position="297"/>
    </location>
</feature>
<evidence type="ECO:0000256" key="13">
    <source>
        <dbReference type="ARBA" id="ARBA00024295"/>
    </source>
</evidence>
<evidence type="ECO:0000259" key="18">
    <source>
        <dbReference type="PROSITE" id="PS51918"/>
    </source>
</evidence>
<dbReference type="SUPFAM" id="SSF102114">
    <property type="entry name" value="Radical SAM enzymes"/>
    <property type="match status" value="1"/>
</dbReference>
<comment type="subunit">
    <text evidence="4">Monomer.</text>
</comment>
<keyword evidence="11 15" id="KW-0411">Iron-sulfur</keyword>
<feature type="binding site" evidence="16">
    <location>
        <begin position="74"/>
        <end position="76"/>
    </location>
    <ligand>
        <name>S-adenosyl-L-methionine</name>
        <dbReference type="ChEBI" id="CHEBI:59789"/>
        <label>2</label>
    </ligand>
</feature>
<feature type="binding site" evidence="16">
    <location>
        <position position="252"/>
    </location>
    <ligand>
        <name>S-adenosyl-L-methionine</name>
        <dbReference type="ChEBI" id="CHEBI:59789"/>
        <label>2</label>
    </ligand>
</feature>
<evidence type="ECO:0000313" key="19">
    <source>
        <dbReference type="EMBL" id="MBE8716784.1"/>
    </source>
</evidence>
<dbReference type="Gene3D" id="1.10.10.920">
    <property type="match status" value="1"/>
</dbReference>
<evidence type="ECO:0000256" key="9">
    <source>
        <dbReference type="ARBA" id="ARBA00023002"/>
    </source>
</evidence>
<dbReference type="Gene3D" id="3.80.30.20">
    <property type="entry name" value="tm_1862 like domain"/>
    <property type="match status" value="1"/>
</dbReference>
<proteinExistence type="inferred from homology"/>
<evidence type="ECO:0000256" key="16">
    <source>
        <dbReference type="PIRSR" id="PIRSR000167-1"/>
    </source>
</evidence>
<dbReference type="Proteomes" id="UP000652567">
    <property type="component" value="Unassembled WGS sequence"/>
</dbReference>
<evidence type="ECO:0000256" key="15">
    <source>
        <dbReference type="PIRNR" id="PIRNR000167"/>
    </source>
</evidence>
<dbReference type="PANTHER" id="PTHR13932:SF6">
    <property type="entry name" value="OXYGEN-INDEPENDENT COPROPORPHYRINOGEN III OXIDASE"/>
    <property type="match status" value="1"/>
</dbReference>
<dbReference type="AlphaFoldDB" id="A0A928V559"/>
<evidence type="ECO:0000256" key="1">
    <source>
        <dbReference type="ARBA" id="ARBA00004496"/>
    </source>
</evidence>
<keyword evidence="20" id="KW-1185">Reference proteome</keyword>
<dbReference type="FunFam" id="1.10.10.920:FF:000001">
    <property type="entry name" value="Coproporphyrinogen-III oxidase"/>
    <property type="match status" value="1"/>
</dbReference>
<dbReference type="InterPro" id="IPR006638">
    <property type="entry name" value="Elp3/MiaA/NifB-like_rSAM"/>
</dbReference>
<evidence type="ECO:0000256" key="3">
    <source>
        <dbReference type="ARBA" id="ARBA00005493"/>
    </source>
</evidence>
<evidence type="ECO:0000256" key="2">
    <source>
        <dbReference type="ARBA" id="ARBA00004785"/>
    </source>
</evidence>
<dbReference type="SMART" id="SM00729">
    <property type="entry name" value="Elp3"/>
    <property type="match status" value="1"/>
</dbReference>
<evidence type="ECO:0000256" key="7">
    <source>
        <dbReference type="ARBA" id="ARBA00022691"/>
    </source>
</evidence>
<sequence length="466" mass="53461">MSLSLASSPLVWDTDLLKRYDLAGPRYTSYPTAPQFKGSLTSDDIKRLLQQSNAAARPLSLYTHIPFCDTLCYYCGCHKTVTRLKSRALPYIQGVIREMEIQSRYIDRSRPVKQLHWGGGTPTYISTEEMTLLMQATRQYFQLLDNDEGEYGIEIHPGQVSASTMQHLRNLGFNRVSMGIQDFDLKVQQAVNRFNSLQDVTRLVADLRRQQFQSIAMDLIYGLPFQNTRSFSETLHRVIELSPDRLSLFNYAHLPDKFKSQRMIRQADLPSSQEKLAIFHRSTELLQEAGYLYLGMDHFAKPGDSLGKALEDRSLQRNFQGYSTHGECDLLAFGVSSISALHDVYFQNTKDLAAYQQHVNEGHLPIEKSCQLTDDDQLRRYVINQIICHGELDFAAIDQRFDINTMLYFTNELFALTPMVDDGLITLSSRGLQVNNSGRLLVRRICMVFDRYLQQPSTEIRYSKII</sequence>
<evidence type="ECO:0000256" key="11">
    <source>
        <dbReference type="ARBA" id="ARBA00023014"/>
    </source>
</evidence>
<comment type="pathway">
    <text evidence="2 15">Porphyrin-containing compound metabolism; protoporphyrin-IX biosynthesis; protoporphyrinogen-IX from coproporphyrinogen-III (AdoMet route): step 1/1.</text>
</comment>
<keyword evidence="6 15" id="KW-0963">Cytoplasm</keyword>
<dbReference type="PROSITE" id="PS51918">
    <property type="entry name" value="RADICAL_SAM"/>
    <property type="match status" value="1"/>
</dbReference>
<dbReference type="EC" id="1.3.98.3" evidence="15"/>
<feature type="binding site" evidence="16">
    <location>
        <position position="338"/>
    </location>
    <ligand>
        <name>S-adenosyl-L-methionine</name>
        <dbReference type="ChEBI" id="CHEBI:59789"/>
        <label>1</label>
    </ligand>
</feature>
<accession>A0A928V559</accession>
<dbReference type="GO" id="GO:0051989">
    <property type="term" value="F:coproporphyrinogen dehydrogenase activity"/>
    <property type="evidence" value="ECO:0007669"/>
    <property type="project" value="UniProtKB-EC"/>
</dbReference>
<evidence type="ECO:0000256" key="6">
    <source>
        <dbReference type="ARBA" id="ARBA00022490"/>
    </source>
</evidence>
<feature type="binding site" evidence="17">
    <location>
        <position position="68"/>
    </location>
    <ligand>
        <name>[4Fe-4S] cluster</name>
        <dbReference type="ChEBI" id="CHEBI:49883"/>
        <note>4Fe-4S-S-AdoMet</note>
    </ligand>
</feature>
<dbReference type="Pfam" id="PF04055">
    <property type="entry name" value="Radical_SAM"/>
    <property type="match status" value="1"/>
</dbReference>
<evidence type="ECO:0000256" key="10">
    <source>
        <dbReference type="ARBA" id="ARBA00023004"/>
    </source>
</evidence>
<evidence type="ECO:0000256" key="4">
    <source>
        <dbReference type="ARBA" id="ARBA00011245"/>
    </source>
</evidence>
<dbReference type="NCBIfam" id="TIGR00538">
    <property type="entry name" value="hemN"/>
    <property type="match status" value="1"/>
</dbReference>
<feature type="binding site" evidence="16">
    <location>
        <position position="62"/>
    </location>
    <ligand>
        <name>S-adenosyl-L-methionine</name>
        <dbReference type="ChEBI" id="CHEBI:59789"/>
        <label>1</label>
    </ligand>
</feature>
<feature type="binding site" evidence="16">
    <location>
        <position position="119"/>
    </location>
    <ligand>
        <name>S-adenosyl-L-methionine</name>
        <dbReference type="ChEBI" id="CHEBI:59789"/>
        <label>1</label>
    </ligand>
</feature>
<dbReference type="InterPro" id="IPR007197">
    <property type="entry name" value="rSAM"/>
</dbReference>
<dbReference type="InterPro" id="IPR023404">
    <property type="entry name" value="rSAM_horseshoe"/>
</dbReference>
<dbReference type="GO" id="GO:0051539">
    <property type="term" value="F:4 iron, 4 sulfur cluster binding"/>
    <property type="evidence" value="ECO:0007669"/>
    <property type="project" value="UniProtKB-KW"/>
</dbReference>
<name>A0A928V559_9GAMM</name>
<feature type="binding site" evidence="16">
    <location>
        <begin position="120"/>
        <end position="121"/>
    </location>
    <ligand>
        <name>S-adenosyl-L-methionine</name>
        <dbReference type="ChEBI" id="CHEBI:59789"/>
        <label>2</label>
    </ligand>
</feature>
<feature type="binding site" evidence="16">
    <location>
        <position position="154"/>
    </location>
    <ligand>
        <name>S-adenosyl-L-methionine</name>
        <dbReference type="ChEBI" id="CHEBI:59789"/>
        <label>1</label>
    </ligand>
</feature>
<keyword evidence="7 15" id="KW-0949">S-adenosyl-L-methionine</keyword>
<evidence type="ECO:0000256" key="14">
    <source>
        <dbReference type="ARBA" id="ARBA00048321"/>
    </source>
</evidence>
<evidence type="ECO:0000313" key="20">
    <source>
        <dbReference type="Proteomes" id="UP000652567"/>
    </source>
</evidence>
<keyword evidence="8 15" id="KW-0479">Metal-binding</keyword>
<evidence type="ECO:0000256" key="8">
    <source>
        <dbReference type="ARBA" id="ARBA00022723"/>
    </source>
</evidence>
<dbReference type="InterPro" id="IPR034505">
    <property type="entry name" value="Coproporphyrinogen-III_oxidase"/>
</dbReference>
<dbReference type="GO" id="GO:0046872">
    <property type="term" value="F:metal ion binding"/>
    <property type="evidence" value="ECO:0007669"/>
    <property type="project" value="UniProtKB-KW"/>
</dbReference>
<dbReference type="InterPro" id="IPR010723">
    <property type="entry name" value="HemN_C"/>
</dbReference>
<organism evidence="19 20">
    <name type="scientific">Cellvibrio polysaccharolyticus</name>
    <dbReference type="NCBI Taxonomy" id="2082724"/>
    <lineage>
        <taxon>Bacteria</taxon>
        <taxon>Pseudomonadati</taxon>
        <taxon>Pseudomonadota</taxon>
        <taxon>Gammaproteobacteria</taxon>
        <taxon>Cellvibrionales</taxon>
        <taxon>Cellvibrionaceae</taxon>
        <taxon>Cellvibrio</taxon>
    </lineage>
</organism>
<comment type="catalytic activity">
    <reaction evidence="14 15">
        <text>coproporphyrinogen III + 2 S-adenosyl-L-methionine = protoporphyrinogen IX + 2 5'-deoxyadenosine + 2 L-methionine + 2 CO2</text>
        <dbReference type="Rhea" id="RHEA:15425"/>
        <dbReference type="ChEBI" id="CHEBI:16526"/>
        <dbReference type="ChEBI" id="CHEBI:17319"/>
        <dbReference type="ChEBI" id="CHEBI:57307"/>
        <dbReference type="ChEBI" id="CHEBI:57309"/>
        <dbReference type="ChEBI" id="CHEBI:57844"/>
        <dbReference type="ChEBI" id="CHEBI:59789"/>
        <dbReference type="EC" id="1.3.98.3"/>
    </reaction>
</comment>
<comment type="cofactor">
    <cofactor evidence="15 17">
        <name>[4Fe-4S] cluster</name>
        <dbReference type="ChEBI" id="CHEBI:49883"/>
    </cofactor>
    <text evidence="15 17">Binds 1 [4Fe-4S] cluster. The cluster is coordinated with 3 cysteines and an exchangeable S-adenosyl-L-methionine.</text>
</comment>
<protein>
    <recommendedName>
        <fullName evidence="15">Coproporphyrinogen-III oxidase</fullName>
        <ecNumber evidence="15">1.3.98.3</ecNumber>
    </recommendedName>
</protein>
<evidence type="ECO:0000256" key="12">
    <source>
        <dbReference type="ARBA" id="ARBA00023244"/>
    </source>
</evidence>
<dbReference type="SFLD" id="SFLDS00029">
    <property type="entry name" value="Radical_SAM"/>
    <property type="match status" value="1"/>
</dbReference>
<feature type="binding site" evidence="17">
    <location>
        <position position="75"/>
    </location>
    <ligand>
        <name>[4Fe-4S] cluster</name>
        <dbReference type="ChEBI" id="CHEBI:49883"/>
        <note>4Fe-4S-S-AdoMet</note>
    </ligand>
</feature>
<evidence type="ECO:0000256" key="5">
    <source>
        <dbReference type="ARBA" id="ARBA00022485"/>
    </source>
</evidence>
<dbReference type="RefSeq" id="WP_193908114.1">
    <property type="nucleotide sequence ID" value="NZ_PRDL01000001.1"/>
</dbReference>
<comment type="function">
    <text evidence="13">Involved in the heme biosynthesis. Catalyzes the anaerobic oxidative decarboxylation of propionate groups of rings A and B of coproporphyrinogen III to yield the vinyl groups in protoporphyrinogen IX.</text>
</comment>
<feature type="binding site" evidence="16">
    <location>
        <position position="218"/>
    </location>
    <ligand>
        <name>S-adenosyl-L-methionine</name>
        <dbReference type="ChEBI" id="CHEBI:59789"/>
        <label>2</label>
    </ligand>
</feature>
<feature type="binding site" evidence="16">
    <location>
        <position position="193"/>
    </location>
    <ligand>
        <name>S-adenosyl-L-methionine</name>
        <dbReference type="ChEBI" id="CHEBI:59789"/>
        <label>2</label>
    </ligand>
</feature>
<dbReference type="GO" id="GO:0005737">
    <property type="term" value="C:cytoplasm"/>
    <property type="evidence" value="ECO:0007669"/>
    <property type="project" value="UniProtKB-SubCell"/>
</dbReference>
<evidence type="ECO:0000256" key="17">
    <source>
        <dbReference type="PIRSR" id="PIRSR000167-2"/>
    </source>
</evidence>
<feature type="binding site" evidence="17">
    <location>
        <position position="72"/>
    </location>
    <ligand>
        <name>[4Fe-4S] cluster</name>
        <dbReference type="ChEBI" id="CHEBI:49883"/>
        <note>4Fe-4S-S-AdoMet</note>
    </ligand>
</feature>
<dbReference type="InterPro" id="IPR058240">
    <property type="entry name" value="rSAM_sf"/>
</dbReference>
<dbReference type="Pfam" id="PF06969">
    <property type="entry name" value="HemN_C"/>
    <property type="match status" value="1"/>
</dbReference>
<dbReference type="CDD" id="cd01335">
    <property type="entry name" value="Radical_SAM"/>
    <property type="match status" value="1"/>
</dbReference>
<keyword evidence="12 15" id="KW-0627">Porphyrin biosynthesis</keyword>
<dbReference type="PANTHER" id="PTHR13932">
    <property type="entry name" value="COPROPORPHYRINIGEN III OXIDASE"/>
    <property type="match status" value="1"/>
</dbReference>
<dbReference type="InterPro" id="IPR004558">
    <property type="entry name" value="Coprogen_oxidase_HemN"/>
</dbReference>